<dbReference type="EMBL" id="JBBPCO010000007">
    <property type="protein sequence ID" value="MEK8089697.1"/>
    <property type="molecule type" value="Genomic_DNA"/>
</dbReference>
<proteinExistence type="predicted"/>
<evidence type="ECO:0000256" key="5">
    <source>
        <dbReference type="ARBA" id="ARBA00023136"/>
    </source>
</evidence>
<keyword evidence="3 6" id="KW-0812">Transmembrane</keyword>
<evidence type="ECO:0000256" key="2">
    <source>
        <dbReference type="ARBA" id="ARBA00022475"/>
    </source>
</evidence>
<comment type="subcellular location">
    <subcellularLocation>
        <location evidence="1">Cell membrane</location>
        <topology evidence="1">Multi-pass membrane protein</topology>
    </subcellularLocation>
</comment>
<keyword evidence="5 6" id="KW-0472">Membrane</keyword>
<evidence type="ECO:0000256" key="4">
    <source>
        <dbReference type="ARBA" id="ARBA00022989"/>
    </source>
</evidence>
<feature type="transmembrane region" description="Helical" evidence="6">
    <location>
        <begin position="52"/>
        <end position="73"/>
    </location>
</feature>
<dbReference type="InterPro" id="IPR005171">
    <property type="entry name" value="Cyt_c_oxidase_su4_prok"/>
</dbReference>
<organism evidence="7 8">
    <name type="scientific">Thermithiobacillus plumbiphilus</name>
    <dbReference type="NCBI Taxonomy" id="1729899"/>
    <lineage>
        <taxon>Bacteria</taxon>
        <taxon>Pseudomonadati</taxon>
        <taxon>Pseudomonadota</taxon>
        <taxon>Acidithiobacillia</taxon>
        <taxon>Acidithiobacillales</taxon>
        <taxon>Thermithiobacillaceae</taxon>
        <taxon>Thermithiobacillus</taxon>
    </lineage>
</organism>
<evidence type="ECO:0000313" key="8">
    <source>
        <dbReference type="Proteomes" id="UP001446205"/>
    </source>
</evidence>
<keyword evidence="2" id="KW-1003">Cell membrane</keyword>
<protein>
    <submittedName>
        <fullName evidence="7">Cytochrome C oxidase subunit IV family protein</fullName>
    </submittedName>
</protein>
<evidence type="ECO:0000256" key="1">
    <source>
        <dbReference type="ARBA" id="ARBA00004651"/>
    </source>
</evidence>
<reference evidence="7 8" key="1">
    <citation type="submission" date="2024-04" db="EMBL/GenBank/DDBJ databases">
        <authorList>
            <person name="Abashina T."/>
            <person name="Shaikin A."/>
        </authorList>
    </citation>
    <scope>NUCLEOTIDE SEQUENCE [LARGE SCALE GENOMIC DNA]</scope>
    <source>
        <strain evidence="7 8">AAFK</strain>
    </source>
</reference>
<name>A0ABU9DA43_9PROT</name>
<dbReference type="Proteomes" id="UP001446205">
    <property type="component" value="Unassembled WGS sequence"/>
</dbReference>
<accession>A0ABU9DA43</accession>
<evidence type="ECO:0000313" key="7">
    <source>
        <dbReference type="EMBL" id="MEK8089697.1"/>
    </source>
</evidence>
<dbReference type="RefSeq" id="WP_341370755.1">
    <property type="nucleotide sequence ID" value="NZ_JBBPCO010000007.1"/>
</dbReference>
<evidence type="ECO:0000256" key="3">
    <source>
        <dbReference type="ARBA" id="ARBA00022692"/>
    </source>
</evidence>
<gene>
    <name evidence="7" type="ORF">WOB96_07940</name>
</gene>
<keyword evidence="4 6" id="KW-1133">Transmembrane helix</keyword>
<dbReference type="Pfam" id="PF03626">
    <property type="entry name" value="COX4_pro"/>
    <property type="match status" value="1"/>
</dbReference>
<sequence>MALVALTLLSFGIGEASLGGTSIMVLVLAIALLKSHLVASHFMGLRRVARGWRLLMAGYLGLVISMIALAYLLGRA</sequence>
<evidence type="ECO:0000256" key="6">
    <source>
        <dbReference type="SAM" id="Phobius"/>
    </source>
</evidence>
<comment type="caution">
    <text evidence="7">The sequence shown here is derived from an EMBL/GenBank/DDBJ whole genome shotgun (WGS) entry which is preliminary data.</text>
</comment>
<keyword evidence="8" id="KW-1185">Reference proteome</keyword>